<evidence type="ECO:0000313" key="4">
    <source>
        <dbReference type="Proteomes" id="UP001526430"/>
    </source>
</evidence>
<organism evidence="3 4">
    <name type="scientific">Sabulicella glaciei</name>
    <dbReference type="NCBI Taxonomy" id="2984948"/>
    <lineage>
        <taxon>Bacteria</taxon>
        <taxon>Pseudomonadati</taxon>
        <taxon>Pseudomonadota</taxon>
        <taxon>Alphaproteobacteria</taxon>
        <taxon>Acetobacterales</taxon>
        <taxon>Acetobacteraceae</taxon>
        <taxon>Sabulicella</taxon>
    </lineage>
</organism>
<reference evidence="3 4" key="1">
    <citation type="submission" date="2022-10" db="EMBL/GenBank/DDBJ databases">
        <title>Roseococcus glaciei nov., sp. nov., isolated from glacier.</title>
        <authorList>
            <person name="Liu Q."/>
            <person name="Xin Y.-H."/>
        </authorList>
    </citation>
    <scope>NUCLEOTIDE SEQUENCE [LARGE SCALE GENOMIC DNA]</scope>
    <source>
        <strain evidence="3 4">MDT2-1-1</strain>
    </source>
</reference>
<comment type="caution">
    <text evidence="3">The sequence shown here is derived from an EMBL/GenBank/DDBJ whole genome shotgun (WGS) entry which is preliminary data.</text>
</comment>
<keyword evidence="4" id="KW-1185">Reference proteome</keyword>
<dbReference type="InterPro" id="IPR025711">
    <property type="entry name" value="PepSY"/>
</dbReference>
<feature type="signal peptide" evidence="1">
    <location>
        <begin position="1"/>
        <end position="23"/>
    </location>
</feature>
<feature type="chain" id="PRO_5045525016" evidence="1">
    <location>
        <begin position="24"/>
        <end position="107"/>
    </location>
</feature>
<feature type="domain" description="PepSY" evidence="2">
    <location>
        <begin position="54"/>
        <end position="101"/>
    </location>
</feature>
<proteinExistence type="predicted"/>
<dbReference type="Pfam" id="PF13670">
    <property type="entry name" value="PepSY_2"/>
    <property type="match status" value="1"/>
</dbReference>
<dbReference type="EMBL" id="JAPFQI010000013">
    <property type="protein sequence ID" value="MCW8087023.1"/>
    <property type="molecule type" value="Genomic_DNA"/>
</dbReference>
<evidence type="ECO:0000256" key="1">
    <source>
        <dbReference type="SAM" id="SignalP"/>
    </source>
</evidence>
<protein>
    <submittedName>
        <fullName evidence="3">PepSY domain-containing protein</fullName>
    </submittedName>
</protein>
<evidence type="ECO:0000313" key="3">
    <source>
        <dbReference type="EMBL" id="MCW8087023.1"/>
    </source>
</evidence>
<sequence>MLTRQNLSIALVAAAGFAALALAQRVDDSFAATDPLRVVPMEAPAPTAPLGFAEVARRIENQGLQIWEMEEEDGRIEVEATDRNGRRIKLLMDAHTGAEIRRQENGR</sequence>
<dbReference type="RefSeq" id="WP_301591169.1">
    <property type="nucleotide sequence ID" value="NZ_JAPFQI010000013.1"/>
</dbReference>
<dbReference type="Proteomes" id="UP001526430">
    <property type="component" value="Unassembled WGS sequence"/>
</dbReference>
<keyword evidence="1" id="KW-0732">Signal</keyword>
<accession>A0ABT3NYN0</accession>
<name>A0ABT3NYN0_9PROT</name>
<evidence type="ECO:0000259" key="2">
    <source>
        <dbReference type="Pfam" id="PF13670"/>
    </source>
</evidence>
<gene>
    <name evidence="3" type="ORF">OF850_15430</name>
</gene>